<gene>
    <name evidence="1" type="ORF">H0I39_17405</name>
</gene>
<comment type="caution">
    <text evidence="1">The sequence shown here is derived from an EMBL/GenBank/DDBJ whole genome shotgun (WGS) entry which is preliminary data.</text>
</comment>
<dbReference type="EMBL" id="JACCKX010000001">
    <property type="protein sequence ID" value="NZA03056.1"/>
    <property type="molecule type" value="Genomic_DNA"/>
</dbReference>
<keyword evidence="2" id="KW-1185">Reference proteome</keyword>
<evidence type="ECO:0000313" key="2">
    <source>
        <dbReference type="Proteomes" id="UP000589716"/>
    </source>
</evidence>
<sequence length="168" mass="18617">MNDSTSEKIKKAERVRDRVIHGKQVSDPDMRQAIIDVIEYAKALNKDLKAAAGFEPFGDLRGFKGRAQSLEKSTTIWLLKGLGFTGGEIRVGKIGSDTNFLQARKGELAESFNPFSCLINWMLIEVKHPSVFIHSSKISCKAARVALKVLAETAPSFLARRILSTVRI</sequence>
<reference evidence="1 2" key="1">
    <citation type="submission" date="2020-07" db="EMBL/GenBank/DDBJ databases">
        <authorList>
            <person name="Maaloum M."/>
        </authorList>
    </citation>
    <scope>NUCLEOTIDE SEQUENCE [LARGE SCALE GENOMIC DNA]</scope>
    <source>
        <strain evidence="1 2">GCS-AN-3</strain>
    </source>
</reference>
<organism evidence="1 2">
    <name type="scientific">Ottowia beijingensis</name>
    <dbReference type="NCBI Taxonomy" id="1207057"/>
    <lineage>
        <taxon>Bacteria</taxon>
        <taxon>Pseudomonadati</taxon>
        <taxon>Pseudomonadota</taxon>
        <taxon>Betaproteobacteria</taxon>
        <taxon>Burkholderiales</taxon>
        <taxon>Comamonadaceae</taxon>
        <taxon>Ottowia</taxon>
    </lineage>
</organism>
<accession>A0A853IRG1</accession>
<dbReference type="Proteomes" id="UP000589716">
    <property type="component" value="Unassembled WGS sequence"/>
</dbReference>
<proteinExistence type="predicted"/>
<dbReference type="RefSeq" id="WP_180549138.1">
    <property type="nucleotide sequence ID" value="NZ_JACCKX010000001.1"/>
</dbReference>
<name>A0A853IRG1_9BURK</name>
<dbReference type="AlphaFoldDB" id="A0A853IRG1"/>
<protein>
    <submittedName>
        <fullName evidence="1">Uncharacterized protein</fullName>
    </submittedName>
</protein>
<evidence type="ECO:0000313" key="1">
    <source>
        <dbReference type="EMBL" id="NZA03056.1"/>
    </source>
</evidence>